<feature type="transmembrane region" description="Helical" evidence="3">
    <location>
        <begin position="364"/>
        <end position="387"/>
    </location>
</feature>
<accession>F9WEZ5</accession>
<feature type="region of interest" description="Disordered" evidence="2">
    <location>
        <begin position="122"/>
        <end position="159"/>
    </location>
</feature>
<keyword evidence="1" id="KW-0175">Coiled coil</keyword>
<keyword evidence="4" id="KW-0732">Signal</keyword>
<feature type="chain" id="PRO_5003390243" evidence="4">
    <location>
        <begin position="23"/>
        <end position="409"/>
    </location>
</feature>
<dbReference type="EMBL" id="CAEQ01002082">
    <property type="protein sequence ID" value="CCD15861.1"/>
    <property type="molecule type" value="Genomic_DNA"/>
</dbReference>
<protein>
    <submittedName>
        <fullName evidence="5">WGS project CAEQ00000000 data, annotated contig 331</fullName>
    </submittedName>
</protein>
<evidence type="ECO:0000256" key="1">
    <source>
        <dbReference type="SAM" id="Coils"/>
    </source>
</evidence>
<dbReference type="Proteomes" id="UP000000702">
    <property type="component" value="Unassembled WGS sequence"/>
</dbReference>
<sequence length="409" mass="43798">MIFSVLCALLSLLLSHPNEVPAVNANSVKPLSDEALNVVCALKGYTDFVRGHTASHLLSTTKEHEASAAHALAKVRQYSSDINAMLTLRGTETDASNSTERGKVAVALRICNEAERLVSQENANAAQAREKAERAAKNAATSATKAAGAPNGGGSTGLQQLLDRQCGDEFRGSKSCECVRRHDGGSLPDGVGAVDCTHDGPKAAYKRVTSAKMAATMEKWESLKPSSAESKRSGCRGVDTTKYLCAELEGWVPSFRECLSQMTLLERALEEAEAAKKAAEHEWAVIHHLYTEIKGGKDSESAALSADAKRRDLKRIALEVRGHAECDALGLSEATEVWEHWGPETEGEKRQSPEAGRGQANKSFLWLLIALVPGIVLLISCLVYLVCICRRKAAATEPAGGTSTQCEEA</sequence>
<reference evidence="6" key="1">
    <citation type="submission" date="2011-07" db="EMBL/GenBank/DDBJ databases">
        <title>Divergent evolution of antigenic variation in African trypanosomes.</title>
        <authorList>
            <person name="Jackson A.P."/>
            <person name="Berry A."/>
            <person name="Allison H.C."/>
            <person name="Burton P."/>
            <person name="Anderson J."/>
            <person name="Aslett M."/>
            <person name="Brown R."/>
            <person name="Corton N."/>
            <person name="Harris D."/>
            <person name="Hauser H."/>
            <person name="Gamble J."/>
            <person name="Gilderthorp R."/>
            <person name="McQuillan J."/>
            <person name="Quail M.A."/>
            <person name="Sanders M."/>
            <person name="Van Tonder A."/>
            <person name="Ginger M.L."/>
            <person name="Donelson J.E."/>
            <person name="Field M.C."/>
            <person name="Barry J.D."/>
            <person name="Berriman M."/>
            <person name="Hertz-Fowler C."/>
        </authorList>
    </citation>
    <scope>NUCLEOTIDE SEQUENCE [LARGE SCALE GENOMIC DNA]</scope>
    <source>
        <strain evidence="6">IL3000</strain>
    </source>
</reference>
<feature type="compositionally biased region" description="Low complexity" evidence="2">
    <location>
        <begin position="137"/>
        <end position="147"/>
    </location>
</feature>
<feature type="coiled-coil region" evidence="1">
    <location>
        <begin position="255"/>
        <end position="282"/>
    </location>
</feature>
<dbReference type="AlphaFoldDB" id="F9WEZ5"/>
<evidence type="ECO:0000313" key="5">
    <source>
        <dbReference type="EMBL" id="CCD15861.1"/>
    </source>
</evidence>
<keyword evidence="3" id="KW-1133">Transmembrane helix</keyword>
<organism evidence="5 6">
    <name type="scientific">Trypanosoma congolense (strain IL3000)</name>
    <dbReference type="NCBI Taxonomy" id="1068625"/>
    <lineage>
        <taxon>Eukaryota</taxon>
        <taxon>Discoba</taxon>
        <taxon>Euglenozoa</taxon>
        <taxon>Kinetoplastea</taxon>
        <taxon>Metakinetoplastina</taxon>
        <taxon>Trypanosomatida</taxon>
        <taxon>Trypanosomatidae</taxon>
        <taxon>Trypanosoma</taxon>
        <taxon>Nannomonas</taxon>
    </lineage>
</organism>
<evidence type="ECO:0000256" key="3">
    <source>
        <dbReference type="SAM" id="Phobius"/>
    </source>
</evidence>
<keyword evidence="6" id="KW-1185">Reference proteome</keyword>
<proteinExistence type="predicted"/>
<evidence type="ECO:0000256" key="2">
    <source>
        <dbReference type="SAM" id="MobiDB-lite"/>
    </source>
</evidence>
<dbReference type="InterPro" id="IPR021057">
    <property type="entry name" value="Trypano_invariant_glycop"/>
</dbReference>
<reference evidence="5 6" key="2">
    <citation type="journal article" date="2012" name="Proc. Natl. Acad. Sci. U.S.A.">
        <title>Antigenic diversity is generated by distinct evolutionary mechanisms in African trypanosome species.</title>
        <authorList>
            <person name="Jackson A.P."/>
            <person name="Berry A."/>
            <person name="Aslett M."/>
            <person name="Allison H.C."/>
            <person name="Burton P."/>
            <person name="Vavrova-Anderson J."/>
            <person name="Brown R."/>
            <person name="Browne H."/>
            <person name="Corton N."/>
            <person name="Hauser H."/>
            <person name="Gamble J."/>
            <person name="Gilderthorp R."/>
            <person name="Marcello L."/>
            <person name="McQuillan J."/>
            <person name="Otto T.D."/>
            <person name="Quail M.A."/>
            <person name="Sanders M.J."/>
            <person name="van Tonder A."/>
            <person name="Ginger M.L."/>
            <person name="Field M.C."/>
            <person name="Barry J.D."/>
            <person name="Hertz-Fowler C."/>
            <person name="Berriman M."/>
        </authorList>
    </citation>
    <scope>NUCLEOTIDE SEQUENCE [LARGE SCALE GENOMIC DNA]</scope>
    <source>
        <strain evidence="5 6">IL3000</strain>
    </source>
</reference>
<keyword evidence="3" id="KW-0472">Membrane</keyword>
<dbReference type="VEuPathDB" id="TriTrypDB:TcIL3000_0_08580"/>
<keyword evidence="3" id="KW-0812">Transmembrane</keyword>
<feature type="signal peptide" evidence="4">
    <location>
        <begin position="1"/>
        <end position="22"/>
    </location>
</feature>
<evidence type="ECO:0000256" key="4">
    <source>
        <dbReference type="SAM" id="SignalP"/>
    </source>
</evidence>
<name>F9WEZ5_TRYCI</name>
<dbReference type="Pfam" id="PF11727">
    <property type="entry name" value="ISG65-75"/>
    <property type="match status" value="1"/>
</dbReference>
<comment type="caution">
    <text evidence="5">The sequence shown here is derived from an EMBL/GenBank/DDBJ whole genome shotgun (WGS) entry which is preliminary data.</text>
</comment>
<evidence type="ECO:0000313" key="6">
    <source>
        <dbReference type="Proteomes" id="UP000000702"/>
    </source>
</evidence>
<gene>
    <name evidence="5" type="ORF">TCIL3000_0_08580</name>
</gene>